<dbReference type="NCBIfam" id="TIGR01730">
    <property type="entry name" value="RND_mfp"/>
    <property type="match status" value="1"/>
</dbReference>
<proteinExistence type="inferred from homology"/>
<dbReference type="Pfam" id="PF25944">
    <property type="entry name" value="Beta-barrel_RND"/>
    <property type="match status" value="1"/>
</dbReference>
<reference evidence="9" key="1">
    <citation type="journal article" date="2019" name="Int. J. Syst. Evol. Microbiol.">
        <title>The Global Catalogue of Microorganisms (GCM) 10K type strain sequencing project: providing services to taxonomists for standard genome sequencing and annotation.</title>
        <authorList>
            <consortium name="The Broad Institute Genomics Platform"/>
            <consortium name="The Broad Institute Genome Sequencing Center for Infectious Disease"/>
            <person name="Wu L."/>
            <person name="Ma J."/>
        </authorList>
    </citation>
    <scope>NUCLEOTIDE SEQUENCE [LARGE SCALE GENOMIC DNA]</scope>
    <source>
        <strain evidence="9">JCM 13378</strain>
    </source>
</reference>
<evidence type="ECO:0000259" key="4">
    <source>
        <dbReference type="Pfam" id="PF25876"/>
    </source>
</evidence>
<comment type="subcellular location">
    <subcellularLocation>
        <location evidence="1">Cell inner membrane</location>
        <topology evidence="1">Lipid-anchor</topology>
    </subcellularLocation>
</comment>
<dbReference type="Gene3D" id="2.40.50.100">
    <property type="match status" value="1"/>
</dbReference>
<organism evidence="8 9">
    <name type="scientific">Bowmanella denitrificans</name>
    <dbReference type="NCBI Taxonomy" id="366582"/>
    <lineage>
        <taxon>Bacteria</taxon>
        <taxon>Pseudomonadati</taxon>
        <taxon>Pseudomonadota</taxon>
        <taxon>Gammaproteobacteria</taxon>
        <taxon>Alteromonadales</taxon>
        <taxon>Alteromonadaceae</taxon>
        <taxon>Bowmanella</taxon>
    </lineage>
</organism>
<feature type="domain" description="Multidrug resistance protein MdtA-like beta-barrel" evidence="6">
    <location>
        <begin position="243"/>
        <end position="331"/>
    </location>
</feature>
<protein>
    <submittedName>
        <fullName evidence="8">Efflux RND transporter periplasmic adaptor subunit</fullName>
    </submittedName>
</protein>
<keyword evidence="3" id="KW-0175">Coiled coil</keyword>
<evidence type="ECO:0000259" key="6">
    <source>
        <dbReference type="Pfam" id="PF25944"/>
    </source>
</evidence>
<feature type="domain" description="Multidrug resistance protein MdtA-like barrel-sandwich hybrid" evidence="5">
    <location>
        <begin position="98"/>
        <end position="228"/>
    </location>
</feature>
<dbReference type="SUPFAM" id="SSF111369">
    <property type="entry name" value="HlyD-like secretion proteins"/>
    <property type="match status" value="1"/>
</dbReference>
<evidence type="ECO:0000259" key="7">
    <source>
        <dbReference type="Pfam" id="PF25967"/>
    </source>
</evidence>
<evidence type="ECO:0000313" key="9">
    <source>
        <dbReference type="Proteomes" id="UP001501757"/>
    </source>
</evidence>
<comment type="similarity">
    <text evidence="2">Belongs to the membrane fusion protein (MFP) (TC 8.A.1) family.</text>
</comment>
<evidence type="ECO:0000256" key="1">
    <source>
        <dbReference type="ARBA" id="ARBA00004519"/>
    </source>
</evidence>
<dbReference type="InterPro" id="IPR058627">
    <property type="entry name" value="MdtA-like_C"/>
</dbReference>
<dbReference type="PANTHER" id="PTHR30158">
    <property type="entry name" value="ACRA/E-RELATED COMPONENT OF DRUG EFFLUX TRANSPORTER"/>
    <property type="match status" value="1"/>
</dbReference>
<dbReference type="Pfam" id="PF25917">
    <property type="entry name" value="BSH_RND"/>
    <property type="match status" value="1"/>
</dbReference>
<evidence type="ECO:0000256" key="2">
    <source>
        <dbReference type="ARBA" id="ARBA00009477"/>
    </source>
</evidence>
<dbReference type="Gene3D" id="2.40.30.170">
    <property type="match status" value="1"/>
</dbReference>
<feature type="coiled-coil region" evidence="3">
    <location>
        <begin position="138"/>
        <end position="210"/>
    </location>
</feature>
<evidence type="ECO:0000259" key="5">
    <source>
        <dbReference type="Pfam" id="PF25917"/>
    </source>
</evidence>
<dbReference type="InterPro" id="IPR058624">
    <property type="entry name" value="MdtA-like_HH"/>
</dbReference>
<dbReference type="Pfam" id="PF25876">
    <property type="entry name" value="HH_MFP_RND"/>
    <property type="match status" value="1"/>
</dbReference>
<gene>
    <name evidence="8" type="ORF">GCM10009092_39590</name>
</gene>
<feature type="domain" description="Multidrug resistance protein MdtA-like C-terminal permuted SH3" evidence="7">
    <location>
        <begin position="386"/>
        <end position="407"/>
    </location>
</feature>
<dbReference type="Proteomes" id="UP001501757">
    <property type="component" value="Unassembled WGS sequence"/>
</dbReference>
<dbReference type="InterPro" id="IPR058625">
    <property type="entry name" value="MdtA-like_BSH"/>
</dbReference>
<name>A0ABP3HIN2_9ALTE</name>
<dbReference type="Pfam" id="PF25967">
    <property type="entry name" value="RND-MFP_C"/>
    <property type="match status" value="1"/>
</dbReference>
<feature type="domain" description="Multidrug resistance protein MdtA-like alpha-helical hairpin" evidence="4">
    <location>
        <begin position="139"/>
        <end position="207"/>
    </location>
</feature>
<dbReference type="Gene3D" id="2.40.420.20">
    <property type="match status" value="1"/>
</dbReference>
<comment type="caution">
    <text evidence="8">The sequence shown here is derived from an EMBL/GenBank/DDBJ whole genome shotgun (WGS) entry which is preliminary data.</text>
</comment>
<accession>A0ABP3HIN2</accession>
<dbReference type="Gene3D" id="1.10.287.470">
    <property type="entry name" value="Helix hairpin bin"/>
    <property type="match status" value="1"/>
</dbReference>
<dbReference type="InterPro" id="IPR058626">
    <property type="entry name" value="MdtA-like_b-barrel"/>
</dbReference>
<evidence type="ECO:0000313" key="8">
    <source>
        <dbReference type="EMBL" id="GAA0371325.1"/>
    </source>
</evidence>
<dbReference type="InterPro" id="IPR006143">
    <property type="entry name" value="RND_pump_MFP"/>
</dbReference>
<keyword evidence="9" id="KW-1185">Reference proteome</keyword>
<evidence type="ECO:0000256" key="3">
    <source>
        <dbReference type="SAM" id="Coils"/>
    </source>
</evidence>
<dbReference type="EMBL" id="BAAAEI010000024">
    <property type="protein sequence ID" value="GAA0371325.1"/>
    <property type="molecule type" value="Genomic_DNA"/>
</dbReference>
<sequence>MPLLYLLLLSHNLSFYKVIRSSFSTIGAPMGKYKRNFSFCVKLTAVSLVGFLTACGEQSPQGGGMGGMQPAAVEVRTMQSQTVPFALELPATLSGSKEVEIRARVAGIIESRNFEEGDKVEQGQSLFTLDLKPFEVEVARTQADLLAAQARLESARRDVKRLTPLRKQNSVSQQDLDNAMSAEEIAQADVKSAEAKLQDARLNLEYARVESPVNGVAGREQVSEGTYVPGPDVLLTQVTQLDPIRIRFGLSEREQLAMRKDAENGLLTLPKDGHWKTRIKLQDGSFYEHVGEVNFRDVRINTMTGTSELQAIVPNPDFKLRPGQFVRVVLEGASRENTFVVPQRAVLDSGTGKYVYLMAKGEQGSIAQPAPVEVGEWVRQETANGIENSWVIHNGLKAGDQVIVDGMAHIFFPGMPVVLAGQQPAAAGAK</sequence>